<protein>
    <recommendedName>
        <fullName evidence="3">S-adenosylmethionine tRNA ribosyltransferase</fullName>
    </recommendedName>
</protein>
<sequence>MEAVQRRLERAILALAAERGPDKTICPSEAAREVGGDGWRDLMGPARSAARELARRGRVVVTSRGEVLSPEEEWRGPVRIGVVTGG</sequence>
<organism evidence="1 2">
    <name type="scientific">Lentzea fradiae</name>
    <dbReference type="NCBI Taxonomy" id="200378"/>
    <lineage>
        <taxon>Bacteria</taxon>
        <taxon>Bacillati</taxon>
        <taxon>Actinomycetota</taxon>
        <taxon>Actinomycetes</taxon>
        <taxon>Pseudonocardiales</taxon>
        <taxon>Pseudonocardiaceae</taxon>
        <taxon>Lentzea</taxon>
    </lineage>
</organism>
<proteinExistence type="predicted"/>
<evidence type="ECO:0000313" key="1">
    <source>
        <dbReference type="EMBL" id="SDF73937.1"/>
    </source>
</evidence>
<reference evidence="2" key="1">
    <citation type="submission" date="2016-10" db="EMBL/GenBank/DDBJ databases">
        <authorList>
            <person name="Varghese N."/>
            <person name="Submissions S."/>
        </authorList>
    </citation>
    <scope>NUCLEOTIDE SEQUENCE [LARGE SCALE GENOMIC DNA]</scope>
    <source>
        <strain evidence="2">CGMCC 4.3506</strain>
    </source>
</reference>
<dbReference type="InterPro" id="IPR036390">
    <property type="entry name" value="WH_DNA-bd_sf"/>
</dbReference>
<dbReference type="Proteomes" id="UP000199623">
    <property type="component" value="Unassembled WGS sequence"/>
</dbReference>
<accession>A0A1G7NJ60</accession>
<dbReference type="STRING" id="200378.SAMN05216553_10343"/>
<evidence type="ECO:0008006" key="3">
    <source>
        <dbReference type="Google" id="ProtNLM"/>
    </source>
</evidence>
<dbReference type="InterPro" id="IPR021660">
    <property type="entry name" value="DUF3253"/>
</dbReference>
<dbReference type="AlphaFoldDB" id="A0A1G7NJ60"/>
<dbReference type="Gene3D" id="1.10.10.10">
    <property type="entry name" value="Winged helix-like DNA-binding domain superfamily/Winged helix DNA-binding domain"/>
    <property type="match status" value="1"/>
</dbReference>
<name>A0A1G7NJ60_9PSEU</name>
<dbReference type="Pfam" id="PF11625">
    <property type="entry name" value="DUF3253"/>
    <property type="match status" value="1"/>
</dbReference>
<dbReference type="SUPFAM" id="SSF46785">
    <property type="entry name" value="Winged helix' DNA-binding domain"/>
    <property type="match status" value="1"/>
</dbReference>
<keyword evidence="2" id="KW-1185">Reference proteome</keyword>
<dbReference type="InterPro" id="IPR036388">
    <property type="entry name" value="WH-like_DNA-bd_sf"/>
</dbReference>
<dbReference type="EMBL" id="FNCC01000003">
    <property type="protein sequence ID" value="SDF73937.1"/>
    <property type="molecule type" value="Genomic_DNA"/>
</dbReference>
<gene>
    <name evidence="1" type="ORF">SAMN05216553_10343</name>
</gene>
<evidence type="ECO:0000313" key="2">
    <source>
        <dbReference type="Proteomes" id="UP000199623"/>
    </source>
</evidence>